<feature type="compositionally biased region" description="Basic and acidic residues" evidence="1">
    <location>
        <begin position="60"/>
        <end position="72"/>
    </location>
</feature>
<reference evidence="2 3" key="1">
    <citation type="submission" date="2019-03" db="EMBL/GenBank/DDBJ databases">
        <title>Single cell metagenomics reveals metabolic interactions within the superorganism composed of flagellate Streblomastix strix and complex community of Bacteroidetes bacteria on its surface.</title>
        <authorList>
            <person name="Treitli S.C."/>
            <person name="Kolisko M."/>
            <person name="Husnik F."/>
            <person name="Keeling P."/>
            <person name="Hampl V."/>
        </authorList>
    </citation>
    <scope>NUCLEOTIDE SEQUENCE [LARGE SCALE GENOMIC DNA]</scope>
    <source>
        <strain evidence="2">ST1C</strain>
    </source>
</reference>
<dbReference type="EMBL" id="SNRW01034900">
    <property type="protein sequence ID" value="KAA6355265.1"/>
    <property type="molecule type" value="Genomic_DNA"/>
</dbReference>
<name>A0A5J4TCQ1_9EUKA</name>
<evidence type="ECO:0000313" key="3">
    <source>
        <dbReference type="Proteomes" id="UP000324800"/>
    </source>
</evidence>
<organism evidence="2 3">
    <name type="scientific">Streblomastix strix</name>
    <dbReference type="NCBI Taxonomy" id="222440"/>
    <lineage>
        <taxon>Eukaryota</taxon>
        <taxon>Metamonada</taxon>
        <taxon>Preaxostyla</taxon>
        <taxon>Oxymonadida</taxon>
        <taxon>Streblomastigidae</taxon>
        <taxon>Streblomastix</taxon>
    </lineage>
</organism>
<feature type="compositionally biased region" description="Polar residues" evidence="1">
    <location>
        <begin position="48"/>
        <end position="58"/>
    </location>
</feature>
<gene>
    <name evidence="2" type="ORF">EZS28_049208</name>
</gene>
<evidence type="ECO:0000313" key="2">
    <source>
        <dbReference type="EMBL" id="KAA6355265.1"/>
    </source>
</evidence>
<proteinExistence type="predicted"/>
<dbReference type="Proteomes" id="UP000324800">
    <property type="component" value="Unassembled WGS sequence"/>
</dbReference>
<comment type="caution">
    <text evidence="2">The sequence shown here is derived from an EMBL/GenBank/DDBJ whole genome shotgun (WGS) entry which is preliminary data.</text>
</comment>
<evidence type="ECO:0000256" key="1">
    <source>
        <dbReference type="SAM" id="MobiDB-lite"/>
    </source>
</evidence>
<accession>A0A5J4TCQ1</accession>
<dbReference type="AlphaFoldDB" id="A0A5J4TCQ1"/>
<sequence>LVFNSADVHAFSSLFGILSQISEDKDKDMKKKSIGLMAKKICAILSSQGITGPSSSDGVQELKRQNEEQKRQIEIKTRENEELQRKDEDKTIKISDIERNQQEMFRENEEQKRKDEEQSRKIAELERKDDDNKKKITELEKQFADSKQKPNTNIQQVSKLQSDEIPISITCPSGSYSKKESEFTYTSTQNEYKTFPINPAVQKGIYRCEFKANKVSNNLWFGIMKYGLAIPFGQHAHSSPYCKDSMFFHQNSNFGSLIRLVLYSRKAQRF</sequence>
<feature type="region of interest" description="Disordered" evidence="1">
    <location>
        <begin position="48"/>
        <end position="72"/>
    </location>
</feature>
<feature type="region of interest" description="Disordered" evidence="1">
    <location>
        <begin position="99"/>
        <end position="129"/>
    </location>
</feature>
<feature type="non-terminal residue" evidence="2">
    <location>
        <position position="1"/>
    </location>
</feature>
<protein>
    <submittedName>
        <fullName evidence="2">Uncharacterized protein</fullName>
    </submittedName>
</protein>